<evidence type="ECO:0000313" key="7">
    <source>
        <dbReference type="EMBL" id="MDQ0149196.1"/>
    </source>
</evidence>
<dbReference type="InterPro" id="IPR051784">
    <property type="entry name" value="Nod_factor_ABC_transporter"/>
</dbReference>
<dbReference type="RefSeq" id="WP_307484314.1">
    <property type="nucleotide sequence ID" value="NZ_JAUSUF010000002.1"/>
</dbReference>
<feature type="transmembrane region" description="Helical" evidence="5">
    <location>
        <begin position="21"/>
        <end position="44"/>
    </location>
</feature>
<accession>A0ABT9USA3</accession>
<protein>
    <submittedName>
        <fullName evidence="7">ABC-type polysaccharide/polyol phosphate export permease</fullName>
    </submittedName>
</protein>
<keyword evidence="4 5" id="KW-0472">Membrane</keyword>
<evidence type="ECO:0000259" key="6">
    <source>
        <dbReference type="Pfam" id="PF12698"/>
    </source>
</evidence>
<comment type="caution">
    <text evidence="7">The sequence shown here is derived from an EMBL/GenBank/DDBJ whole genome shotgun (WGS) entry which is preliminary data.</text>
</comment>
<name>A0ABT9USA3_9FIRM</name>
<dbReference type="InterPro" id="IPR013525">
    <property type="entry name" value="ABC2_TM"/>
</dbReference>
<dbReference type="Pfam" id="PF12698">
    <property type="entry name" value="ABC2_membrane_3"/>
    <property type="match status" value="1"/>
</dbReference>
<feature type="transmembrane region" description="Helical" evidence="5">
    <location>
        <begin position="106"/>
        <end position="131"/>
    </location>
</feature>
<evidence type="ECO:0000313" key="8">
    <source>
        <dbReference type="Proteomes" id="UP001228504"/>
    </source>
</evidence>
<feature type="transmembrane region" description="Helical" evidence="5">
    <location>
        <begin position="171"/>
        <end position="188"/>
    </location>
</feature>
<keyword evidence="3 5" id="KW-1133">Transmembrane helix</keyword>
<dbReference type="Proteomes" id="UP001228504">
    <property type="component" value="Unassembled WGS sequence"/>
</dbReference>
<comment type="subcellular location">
    <subcellularLocation>
        <location evidence="1">Membrane</location>
        <topology evidence="1">Multi-pass membrane protein</topology>
    </subcellularLocation>
</comment>
<keyword evidence="2 5" id="KW-0812">Transmembrane</keyword>
<organism evidence="7 8">
    <name type="scientific">Eubacterium multiforme</name>
    <dbReference type="NCBI Taxonomy" id="83339"/>
    <lineage>
        <taxon>Bacteria</taxon>
        <taxon>Bacillati</taxon>
        <taxon>Bacillota</taxon>
        <taxon>Clostridia</taxon>
        <taxon>Eubacteriales</taxon>
        <taxon>Eubacteriaceae</taxon>
        <taxon>Eubacterium</taxon>
    </lineage>
</organism>
<feature type="domain" description="ABC-2 type transporter transmembrane" evidence="6">
    <location>
        <begin position="51"/>
        <end position="244"/>
    </location>
</feature>
<sequence>MKGTWLIFKSEVKKQWNIEKRYKLGVISDLIVYYALFMLLYLLIRSSIGSIPKSELNLKISVQVVSYISWFFFSFTINFVFNNINKESSEGTIEQLAIGPNSLNKIFYLKLLVISLRNMILIIPLQLLLMISTGTKIIFSFYTILIFFIMIFGTVGLSLLLGGLQIYYKNIGQFPFIITILFLSSALFDMSKLPSVVQNILYFLPFAKGVDLIKQSVLPNINIPFMQLVFLLINSIVYLFIGIYIFNYFVNKSKNSGRLGSF</sequence>
<evidence type="ECO:0000256" key="3">
    <source>
        <dbReference type="ARBA" id="ARBA00022989"/>
    </source>
</evidence>
<gene>
    <name evidence="7" type="ORF">J2S18_001126</name>
</gene>
<evidence type="ECO:0000256" key="4">
    <source>
        <dbReference type="ARBA" id="ARBA00023136"/>
    </source>
</evidence>
<dbReference type="PANTHER" id="PTHR43229:SF6">
    <property type="entry name" value="ABC-TYPE MULTIDRUG TRANSPORT SYSTEM, PERMEASE COMPONENT"/>
    <property type="match status" value="1"/>
</dbReference>
<dbReference type="EMBL" id="JAUSUF010000002">
    <property type="protein sequence ID" value="MDQ0149196.1"/>
    <property type="molecule type" value="Genomic_DNA"/>
</dbReference>
<keyword evidence="8" id="KW-1185">Reference proteome</keyword>
<feature type="transmembrane region" description="Helical" evidence="5">
    <location>
        <begin position="137"/>
        <end position="164"/>
    </location>
</feature>
<feature type="transmembrane region" description="Helical" evidence="5">
    <location>
        <begin position="228"/>
        <end position="250"/>
    </location>
</feature>
<evidence type="ECO:0000256" key="1">
    <source>
        <dbReference type="ARBA" id="ARBA00004141"/>
    </source>
</evidence>
<evidence type="ECO:0000256" key="5">
    <source>
        <dbReference type="SAM" id="Phobius"/>
    </source>
</evidence>
<evidence type="ECO:0000256" key="2">
    <source>
        <dbReference type="ARBA" id="ARBA00022692"/>
    </source>
</evidence>
<dbReference type="PANTHER" id="PTHR43229">
    <property type="entry name" value="NODULATION PROTEIN J"/>
    <property type="match status" value="1"/>
</dbReference>
<proteinExistence type="predicted"/>
<feature type="transmembrane region" description="Helical" evidence="5">
    <location>
        <begin position="64"/>
        <end position="85"/>
    </location>
</feature>
<reference evidence="7 8" key="1">
    <citation type="submission" date="2023-07" db="EMBL/GenBank/DDBJ databases">
        <title>Genomic Encyclopedia of Type Strains, Phase IV (KMG-IV): sequencing the most valuable type-strain genomes for metagenomic binning, comparative biology and taxonomic classification.</title>
        <authorList>
            <person name="Goeker M."/>
        </authorList>
    </citation>
    <scope>NUCLEOTIDE SEQUENCE [LARGE SCALE GENOMIC DNA]</scope>
    <source>
        <strain evidence="7 8">DSM 20694</strain>
    </source>
</reference>